<dbReference type="PANTHER" id="PTHR11469:SF1">
    <property type="entry name" value="GLUCOSE-6-PHOSPHATE ISOMERASE"/>
    <property type="match status" value="1"/>
</dbReference>
<evidence type="ECO:0000256" key="2">
    <source>
        <dbReference type="ARBA" id="ARBA00006604"/>
    </source>
</evidence>
<dbReference type="NCBIfam" id="NF001211">
    <property type="entry name" value="PRK00179.1"/>
    <property type="match status" value="1"/>
</dbReference>
<dbReference type="GO" id="GO:0048029">
    <property type="term" value="F:monosaccharide binding"/>
    <property type="evidence" value="ECO:0007669"/>
    <property type="project" value="TreeGrafter"/>
</dbReference>
<dbReference type="GO" id="GO:0005829">
    <property type="term" value="C:cytosol"/>
    <property type="evidence" value="ECO:0007669"/>
    <property type="project" value="TreeGrafter"/>
</dbReference>
<dbReference type="InterPro" id="IPR035476">
    <property type="entry name" value="SIS_PGI_1"/>
</dbReference>
<dbReference type="EMBL" id="QICN01000001">
    <property type="protein sequence ID" value="PXV71096.1"/>
    <property type="molecule type" value="Genomic_DNA"/>
</dbReference>
<dbReference type="InterPro" id="IPR001672">
    <property type="entry name" value="G6P_Isomerase"/>
</dbReference>
<dbReference type="InterPro" id="IPR035482">
    <property type="entry name" value="SIS_PGI_2"/>
</dbReference>
<dbReference type="GO" id="GO:0006096">
    <property type="term" value="P:glycolytic process"/>
    <property type="evidence" value="ECO:0007669"/>
    <property type="project" value="UniProtKB-UniRule"/>
</dbReference>
<evidence type="ECO:0000256" key="5">
    <source>
        <dbReference type="ARBA" id="ARBA00023235"/>
    </source>
</evidence>
<name>A0A318ENL2_9GAMM</name>
<keyword evidence="10" id="KW-1185">Reference proteome</keyword>
<dbReference type="GO" id="GO:0051156">
    <property type="term" value="P:glucose 6-phosphate metabolic process"/>
    <property type="evidence" value="ECO:0007669"/>
    <property type="project" value="TreeGrafter"/>
</dbReference>
<dbReference type="HAMAP" id="MF_00473">
    <property type="entry name" value="G6P_isomerase"/>
    <property type="match status" value="1"/>
</dbReference>
<dbReference type="Proteomes" id="UP000248330">
    <property type="component" value="Unassembled WGS sequence"/>
</dbReference>
<dbReference type="AlphaFoldDB" id="A0A318ENL2"/>
<dbReference type="PANTHER" id="PTHR11469">
    <property type="entry name" value="GLUCOSE-6-PHOSPHATE ISOMERASE"/>
    <property type="match status" value="1"/>
</dbReference>
<dbReference type="InterPro" id="IPR018189">
    <property type="entry name" value="Phosphoglucose_isomerase_CS"/>
</dbReference>
<dbReference type="Gene3D" id="1.10.1390.10">
    <property type="match status" value="1"/>
</dbReference>
<dbReference type="UniPathway" id="UPA00109">
    <property type="reaction ID" value="UER00181"/>
</dbReference>
<comment type="pathway">
    <text evidence="7">Carbohydrate biosynthesis; gluconeogenesis.</text>
</comment>
<evidence type="ECO:0000256" key="7">
    <source>
        <dbReference type="HAMAP-Rule" id="MF_00473"/>
    </source>
</evidence>
<dbReference type="RefSeq" id="WP_110263249.1">
    <property type="nucleotide sequence ID" value="NZ_CAKZQT010000031.1"/>
</dbReference>
<evidence type="ECO:0000313" key="10">
    <source>
        <dbReference type="Proteomes" id="UP000248330"/>
    </source>
</evidence>
<dbReference type="Gene3D" id="3.40.50.10490">
    <property type="entry name" value="Glucose-6-phosphate isomerase like protein, domain 1"/>
    <property type="match status" value="2"/>
</dbReference>
<evidence type="ECO:0000256" key="6">
    <source>
        <dbReference type="ARBA" id="ARBA00029321"/>
    </source>
</evidence>
<dbReference type="CDD" id="cd05015">
    <property type="entry name" value="SIS_PGI_1"/>
    <property type="match status" value="1"/>
</dbReference>
<keyword evidence="7" id="KW-0963">Cytoplasm</keyword>
<comment type="similarity">
    <text evidence="2 7 8">Belongs to the GPI family.</text>
</comment>
<feature type="active site" evidence="7">
    <location>
        <position position="379"/>
    </location>
</feature>
<evidence type="ECO:0000256" key="4">
    <source>
        <dbReference type="ARBA" id="ARBA00023152"/>
    </source>
</evidence>
<gene>
    <name evidence="7" type="primary">pgi</name>
    <name evidence="9" type="ORF">C8D93_101136</name>
</gene>
<dbReference type="CDD" id="cd05016">
    <property type="entry name" value="SIS_PGI_2"/>
    <property type="match status" value="1"/>
</dbReference>
<dbReference type="GO" id="GO:0004347">
    <property type="term" value="F:glucose-6-phosphate isomerase activity"/>
    <property type="evidence" value="ECO:0007669"/>
    <property type="project" value="UniProtKB-UniRule"/>
</dbReference>
<dbReference type="GO" id="GO:0006094">
    <property type="term" value="P:gluconeogenesis"/>
    <property type="evidence" value="ECO:0007669"/>
    <property type="project" value="UniProtKB-UniRule"/>
</dbReference>
<comment type="subcellular location">
    <subcellularLocation>
        <location evidence="7">Cytoplasm</location>
    </subcellularLocation>
</comment>
<dbReference type="PROSITE" id="PS00765">
    <property type="entry name" value="P_GLUCOSE_ISOMERASE_1"/>
    <property type="match status" value="1"/>
</dbReference>
<dbReference type="InterPro" id="IPR046348">
    <property type="entry name" value="SIS_dom_sf"/>
</dbReference>
<dbReference type="EC" id="5.3.1.9" evidence="7"/>
<accession>A0A318ENL2</accession>
<evidence type="ECO:0000256" key="8">
    <source>
        <dbReference type="RuleBase" id="RU000612"/>
    </source>
</evidence>
<comment type="pathway">
    <text evidence="1 7 8">Carbohydrate degradation; glycolysis; D-glyceraldehyde 3-phosphate and glycerone phosphate from D-glucose: step 2/4.</text>
</comment>
<dbReference type="OrthoDB" id="140919at2"/>
<keyword evidence="3 7" id="KW-0312">Gluconeogenesis</keyword>
<keyword evidence="4 7" id="KW-0324">Glycolysis</keyword>
<sequence length="537" mass="58286">MNDLTRSGSWQQVAAQAARMQPTHLRELFADDPGRAQRYTAQACGLHLDYSKQRIDDAARAALLALADDRGLAQWRERLFAGEAVNATEHRAALHMALRASPDDARFAAVSGEVHAVRRAMRAFAQAVRDGERTGATGERITDVVNIGIGGSDFGPRMVCAALAPQIDGPRPHFVANVDGAELHALLARLEPARTLFIVTSKTFTTQETLANARRARAWLVDALGEEAVARHFVAVSTNAEEVGRFGIDSDAMFGFWDWVGGRYSLWSAVGLSIVLALGPERFDALCAGAAAMDRHFVDAPAEHNLPVLMGLLGVWNVNFLGCASHVVAPYAQRLSLFCGWLQQLEMESNGKRVDRDGRTVDYATTPALWGSVGTNAQHAYFQMLHQGPAVHAIDFILAQSADHPFDEMQQMLVANCLAQSAALMAGKTADEVRAELEAAGLSGAALKAAVPHRVFPGNRPSSTLLLPRLDAHHLGALLALYEHRTFVQAVIWGINPFDQWGVELGKQLAKRILDPGQRAGLDASTRALWTRINPPD</sequence>
<protein>
    <recommendedName>
        <fullName evidence="7">Glucose-6-phosphate isomerase</fullName>
        <shortName evidence="7">GPI</shortName>
        <ecNumber evidence="7">5.3.1.9</ecNumber>
    </recommendedName>
    <alternativeName>
        <fullName evidence="7">Phosphoglucose isomerase</fullName>
        <shortName evidence="7">PGI</shortName>
    </alternativeName>
    <alternativeName>
        <fullName evidence="7">Phosphohexose isomerase</fullName>
        <shortName evidence="7">PHI</shortName>
    </alternativeName>
</protein>
<dbReference type="GO" id="GO:0097367">
    <property type="term" value="F:carbohydrate derivative binding"/>
    <property type="evidence" value="ECO:0007669"/>
    <property type="project" value="InterPro"/>
</dbReference>
<organism evidence="9 10">
    <name type="scientific">Sinimarinibacterium flocculans</name>
    <dbReference type="NCBI Taxonomy" id="985250"/>
    <lineage>
        <taxon>Bacteria</taxon>
        <taxon>Pseudomonadati</taxon>
        <taxon>Pseudomonadota</taxon>
        <taxon>Gammaproteobacteria</taxon>
        <taxon>Nevskiales</taxon>
        <taxon>Nevskiaceae</taxon>
        <taxon>Sinimarinibacterium</taxon>
    </lineage>
</organism>
<dbReference type="Pfam" id="PF00342">
    <property type="entry name" value="PGI"/>
    <property type="match status" value="1"/>
</dbReference>
<dbReference type="InterPro" id="IPR023096">
    <property type="entry name" value="G6P_Isomerase_C"/>
</dbReference>
<reference evidence="9 10" key="1">
    <citation type="submission" date="2018-04" db="EMBL/GenBank/DDBJ databases">
        <title>Genomic Encyclopedia of Type Strains, Phase IV (KMG-IV): sequencing the most valuable type-strain genomes for metagenomic binning, comparative biology and taxonomic classification.</title>
        <authorList>
            <person name="Goeker M."/>
        </authorList>
    </citation>
    <scope>NUCLEOTIDE SEQUENCE [LARGE SCALE GENOMIC DNA]</scope>
    <source>
        <strain evidence="9 10">DSM 104150</strain>
    </source>
</reference>
<feature type="active site" evidence="7">
    <location>
        <position position="507"/>
    </location>
</feature>
<evidence type="ECO:0000256" key="3">
    <source>
        <dbReference type="ARBA" id="ARBA00022432"/>
    </source>
</evidence>
<evidence type="ECO:0000313" key="9">
    <source>
        <dbReference type="EMBL" id="PXV71096.1"/>
    </source>
</evidence>
<feature type="active site" description="Proton donor" evidence="7">
    <location>
        <position position="348"/>
    </location>
</feature>
<comment type="function">
    <text evidence="7">Catalyzes the reversible isomerization of glucose-6-phosphate to fructose-6-phosphate.</text>
</comment>
<keyword evidence="5 7" id="KW-0413">Isomerase</keyword>
<dbReference type="PRINTS" id="PR00662">
    <property type="entry name" value="G6PISOMERASE"/>
</dbReference>
<dbReference type="PROSITE" id="PS51463">
    <property type="entry name" value="P_GLUCOSE_ISOMERASE_3"/>
    <property type="match status" value="1"/>
</dbReference>
<comment type="caution">
    <text evidence="9">The sequence shown here is derived from an EMBL/GenBank/DDBJ whole genome shotgun (WGS) entry which is preliminary data.</text>
</comment>
<proteinExistence type="inferred from homology"/>
<evidence type="ECO:0000256" key="1">
    <source>
        <dbReference type="ARBA" id="ARBA00004926"/>
    </source>
</evidence>
<dbReference type="UniPathway" id="UPA00138"/>
<dbReference type="PROSITE" id="PS00174">
    <property type="entry name" value="P_GLUCOSE_ISOMERASE_2"/>
    <property type="match status" value="1"/>
</dbReference>
<comment type="catalytic activity">
    <reaction evidence="6 7 8">
        <text>alpha-D-glucose 6-phosphate = beta-D-fructose 6-phosphate</text>
        <dbReference type="Rhea" id="RHEA:11816"/>
        <dbReference type="ChEBI" id="CHEBI:57634"/>
        <dbReference type="ChEBI" id="CHEBI:58225"/>
        <dbReference type="EC" id="5.3.1.9"/>
    </reaction>
</comment>
<dbReference type="SUPFAM" id="SSF53697">
    <property type="entry name" value="SIS domain"/>
    <property type="match status" value="1"/>
</dbReference>